<accession>A0ACC0J9B2</accession>
<organism evidence="1 2">
    <name type="scientific">Choristoneura fumiferana</name>
    <name type="common">Spruce budworm moth</name>
    <name type="synonym">Archips fumiferana</name>
    <dbReference type="NCBI Taxonomy" id="7141"/>
    <lineage>
        <taxon>Eukaryota</taxon>
        <taxon>Metazoa</taxon>
        <taxon>Ecdysozoa</taxon>
        <taxon>Arthropoda</taxon>
        <taxon>Hexapoda</taxon>
        <taxon>Insecta</taxon>
        <taxon>Pterygota</taxon>
        <taxon>Neoptera</taxon>
        <taxon>Endopterygota</taxon>
        <taxon>Lepidoptera</taxon>
        <taxon>Glossata</taxon>
        <taxon>Ditrysia</taxon>
        <taxon>Tortricoidea</taxon>
        <taxon>Tortricidae</taxon>
        <taxon>Tortricinae</taxon>
        <taxon>Choristoneura</taxon>
    </lineage>
</organism>
<comment type="caution">
    <text evidence="1">The sequence shown here is derived from an EMBL/GenBank/DDBJ whole genome shotgun (WGS) entry which is preliminary data.</text>
</comment>
<proteinExistence type="predicted"/>
<protein>
    <submittedName>
        <fullName evidence="1">Uncharacterized protein</fullName>
    </submittedName>
</protein>
<reference evidence="1 2" key="1">
    <citation type="journal article" date="2022" name="Genome Biol. Evol.">
        <title>The Spruce Budworm Genome: Reconstructing the Evolutionary History of Antifreeze Proteins.</title>
        <authorList>
            <person name="Beliveau C."/>
            <person name="Gagne P."/>
            <person name="Picq S."/>
            <person name="Vernygora O."/>
            <person name="Keeling C.I."/>
            <person name="Pinkney K."/>
            <person name="Doucet D."/>
            <person name="Wen F."/>
            <person name="Johnston J.S."/>
            <person name="Maaroufi H."/>
            <person name="Boyle B."/>
            <person name="Laroche J."/>
            <person name="Dewar K."/>
            <person name="Juretic N."/>
            <person name="Blackburn G."/>
            <person name="Nisole A."/>
            <person name="Brunet B."/>
            <person name="Brandao M."/>
            <person name="Lumley L."/>
            <person name="Duan J."/>
            <person name="Quan G."/>
            <person name="Lucarotti C.J."/>
            <person name="Roe A.D."/>
            <person name="Sperling F.A.H."/>
            <person name="Levesque R.C."/>
            <person name="Cusson M."/>
        </authorList>
    </citation>
    <scope>NUCLEOTIDE SEQUENCE [LARGE SCALE GENOMIC DNA]</scope>
    <source>
        <strain evidence="1">Glfc:IPQL:Cfum</strain>
    </source>
</reference>
<evidence type="ECO:0000313" key="2">
    <source>
        <dbReference type="Proteomes" id="UP001064048"/>
    </source>
</evidence>
<keyword evidence="2" id="KW-1185">Reference proteome</keyword>
<gene>
    <name evidence="1" type="ORF">MSG28_007833</name>
</gene>
<evidence type="ECO:0000313" key="1">
    <source>
        <dbReference type="EMBL" id="KAI8420585.1"/>
    </source>
</evidence>
<dbReference type="Proteomes" id="UP001064048">
    <property type="component" value="Chromosome 13"/>
</dbReference>
<name>A0ACC0J9B2_CHOFU</name>
<dbReference type="EMBL" id="CM046113">
    <property type="protein sequence ID" value="KAI8420585.1"/>
    <property type="molecule type" value="Genomic_DNA"/>
</dbReference>
<sequence>MVFLFAFRPVCECGARAAAVMLTRGLLQGPPGLDGMKHTPRGGCGGGVPGPSVDACFGVQGAQGEPGSKGERGDPGLPGTDGIPGQEGPKGDKGYKGEPGPAGKRGRKGDKGDKGEQGVPGLDAPCPLGPDGLPLPGCGWRPTKESAALPREPEPAPAEDSDEEPAEEYDAREDDLDAPRDYDDYTDNAHLAHNHD</sequence>